<keyword evidence="10" id="KW-1185">Reference proteome</keyword>
<evidence type="ECO:0000259" key="8">
    <source>
        <dbReference type="Pfam" id="PF16916"/>
    </source>
</evidence>
<dbReference type="Gene3D" id="3.30.70.1350">
    <property type="entry name" value="Cation efflux protein, cytoplasmic domain"/>
    <property type="match status" value="1"/>
</dbReference>
<dbReference type="Gene3D" id="1.20.1510.10">
    <property type="entry name" value="Cation efflux protein transmembrane domain"/>
    <property type="match status" value="1"/>
</dbReference>
<comment type="subcellular location">
    <subcellularLocation>
        <location evidence="1">Membrane</location>
        <topology evidence="1">Multi-pass membrane protein</topology>
    </subcellularLocation>
</comment>
<dbReference type="EMBL" id="CP002838">
    <property type="protein sequence ID" value="AEM38706.1"/>
    <property type="molecule type" value="Genomic_DNA"/>
</dbReference>
<evidence type="ECO:0000256" key="4">
    <source>
        <dbReference type="ARBA" id="ARBA00022989"/>
    </source>
</evidence>
<dbReference type="InterPro" id="IPR036837">
    <property type="entry name" value="Cation_efflux_CTD_sf"/>
</dbReference>
<proteinExistence type="predicted"/>
<accession>G0EDT7</accession>
<evidence type="ECO:0000313" key="9">
    <source>
        <dbReference type="EMBL" id="AEM38706.1"/>
    </source>
</evidence>
<dbReference type="GO" id="GO:0008324">
    <property type="term" value="F:monoatomic cation transmembrane transporter activity"/>
    <property type="evidence" value="ECO:0007669"/>
    <property type="project" value="InterPro"/>
</dbReference>
<keyword evidence="3 6" id="KW-0812">Transmembrane</keyword>
<dbReference type="eggNOG" id="arCOG01474">
    <property type="taxonomic scope" value="Archaea"/>
</dbReference>
<feature type="transmembrane region" description="Helical" evidence="6">
    <location>
        <begin position="25"/>
        <end position="44"/>
    </location>
</feature>
<dbReference type="KEGG" id="pfm:Pyrfu_0837"/>
<feature type="transmembrane region" description="Helical" evidence="6">
    <location>
        <begin position="97"/>
        <end position="118"/>
    </location>
</feature>
<name>G0EDT7_PYRF1</name>
<sequence>MLIVFVLVLIGTVLKGLAALEGSKAAFVDLLTCIANLVAMGAVYQATRIASMPADRDHPYGHKRFEAAGVLWVTVIYGFISGYAAAELLLEPPAHTIPLAAAYYATAGIVAYAAAILLARRMGLAGKAYAAFTFSEIYEGVATVIAALGGSLINPLIDLIIAWGLLAYLLYELYEHVMEVTELITERVPPELIEAIERELEKRGLHVVSVRLRPVLPGEYIGDAIVRVDSDSLREAHRVVDEVEEVLRQRRVILTIHYEPVEK</sequence>
<evidence type="ECO:0000256" key="5">
    <source>
        <dbReference type="ARBA" id="ARBA00023136"/>
    </source>
</evidence>
<dbReference type="GeneID" id="11139308"/>
<dbReference type="InterPro" id="IPR027470">
    <property type="entry name" value="Cation_efflux_CTD"/>
</dbReference>
<dbReference type="InterPro" id="IPR058533">
    <property type="entry name" value="Cation_efflux_TM"/>
</dbReference>
<evidence type="ECO:0000256" key="1">
    <source>
        <dbReference type="ARBA" id="ARBA00004141"/>
    </source>
</evidence>
<dbReference type="SUPFAM" id="SSF160240">
    <property type="entry name" value="Cation efflux protein cytoplasmic domain-like"/>
    <property type="match status" value="1"/>
</dbReference>
<dbReference type="STRING" id="694429.Pyrfu_0837"/>
<dbReference type="AlphaFoldDB" id="G0EDT7"/>
<keyword evidence="4 6" id="KW-1133">Transmembrane helix</keyword>
<dbReference type="HOGENOM" id="CLU_989083_0_0_2"/>
<dbReference type="GO" id="GO:0016020">
    <property type="term" value="C:membrane"/>
    <property type="evidence" value="ECO:0007669"/>
    <property type="project" value="UniProtKB-SubCell"/>
</dbReference>
<dbReference type="RefSeq" id="WP_014026383.1">
    <property type="nucleotide sequence ID" value="NC_015931.1"/>
</dbReference>
<dbReference type="Pfam" id="PF16916">
    <property type="entry name" value="ZT_dimer"/>
    <property type="match status" value="1"/>
</dbReference>
<dbReference type="Proteomes" id="UP000001037">
    <property type="component" value="Chromosome"/>
</dbReference>
<dbReference type="InterPro" id="IPR027469">
    <property type="entry name" value="Cation_efflux_TMD_sf"/>
</dbReference>
<evidence type="ECO:0000256" key="2">
    <source>
        <dbReference type="ARBA" id="ARBA00022448"/>
    </source>
</evidence>
<reference evidence="9 10" key="1">
    <citation type="journal article" date="2011" name="Stand. Genomic Sci.">
        <title>Complete genome sequence of the hyperthermophilic chemolithoautotroph Pyrolobus fumarii type strain (1A).</title>
        <authorList>
            <person name="Anderson I."/>
            <person name="Goker M."/>
            <person name="Nolan M."/>
            <person name="Lucas S."/>
            <person name="Hammon N."/>
            <person name="Deshpande S."/>
            <person name="Cheng J.F."/>
            <person name="Tapia R."/>
            <person name="Han C."/>
            <person name="Goodwin L."/>
            <person name="Pitluck S."/>
            <person name="Huntemann M."/>
            <person name="Liolios K."/>
            <person name="Ivanova N."/>
            <person name="Pagani I."/>
            <person name="Mavromatis K."/>
            <person name="Ovchinikova G."/>
            <person name="Pati A."/>
            <person name="Chen A."/>
            <person name="Palaniappan K."/>
            <person name="Land M."/>
            <person name="Hauser L."/>
            <person name="Brambilla E.M."/>
            <person name="Huber H."/>
            <person name="Yasawong M."/>
            <person name="Rohde M."/>
            <person name="Spring S."/>
            <person name="Abt B."/>
            <person name="Sikorski J."/>
            <person name="Wirth R."/>
            <person name="Detter J.C."/>
            <person name="Woyke T."/>
            <person name="Bristow J."/>
            <person name="Eisen J.A."/>
            <person name="Markowitz V."/>
            <person name="Hugenholtz P."/>
            <person name="Kyrpides N.C."/>
            <person name="Klenk H.P."/>
            <person name="Lapidus A."/>
        </authorList>
    </citation>
    <scope>NUCLEOTIDE SEQUENCE [LARGE SCALE GENOMIC DNA]</scope>
    <source>
        <strain evidence="10">DSM 11204 / 1A</strain>
    </source>
</reference>
<dbReference type="Pfam" id="PF01545">
    <property type="entry name" value="Cation_efflux"/>
    <property type="match status" value="1"/>
</dbReference>
<feature type="domain" description="Cation efflux protein cytoplasmic" evidence="8">
    <location>
        <begin position="191"/>
        <end position="260"/>
    </location>
</feature>
<keyword evidence="2" id="KW-0813">Transport</keyword>
<evidence type="ECO:0000259" key="7">
    <source>
        <dbReference type="Pfam" id="PF01545"/>
    </source>
</evidence>
<dbReference type="InParanoid" id="G0EDT7"/>
<dbReference type="PANTHER" id="PTHR43840:SF15">
    <property type="entry name" value="MITOCHONDRIAL METAL TRANSPORTER 1-RELATED"/>
    <property type="match status" value="1"/>
</dbReference>
<feature type="transmembrane region" description="Helical" evidence="6">
    <location>
        <begin position="65"/>
        <end position="85"/>
    </location>
</feature>
<feature type="domain" description="Cation efflux protein transmembrane" evidence="7">
    <location>
        <begin position="2"/>
        <end position="181"/>
    </location>
</feature>
<dbReference type="OrthoDB" id="8907at2157"/>
<gene>
    <name evidence="9" type="ordered locus">Pyrfu_0837</name>
</gene>
<organism evidence="9 10">
    <name type="scientific">Pyrolobus fumarii (strain DSM 11204 / 1A)</name>
    <dbReference type="NCBI Taxonomy" id="694429"/>
    <lineage>
        <taxon>Archaea</taxon>
        <taxon>Thermoproteota</taxon>
        <taxon>Thermoprotei</taxon>
        <taxon>Desulfurococcales</taxon>
        <taxon>Pyrodictiaceae</taxon>
        <taxon>Pyrolobus</taxon>
    </lineage>
</organism>
<evidence type="ECO:0000256" key="3">
    <source>
        <dbReference type="ARBA" id="ARBA00022692"/>
    </source>
</evidence>
<dbReference type="SUPFAM" id="SSF161111">
    <property type="entry name" value="Cation efflux protein transmembrane domain-like"/>
    <property type="match status" value="1"/>
</dbReference>
<protein>
    <submittedName>
        <fullName evidence="9">Cation diffusion facilitator family transporter</fullName>
    </submittedName>
</protein>
<dbReference type="InterPro" id="IPR050291">
    <property type="entry name" value="CDF_Transporter"/>
</dbReference>
<evidence type="ECO:0000256" key="6">
    <source>
        <dbReference type="SAM" id="Phobius"/>
    </source>
</evidence>
<dbReference type="PANTHER" id="PTHR43840">
    <property type="entry name" value="MITOCHONDRIAL METAL TRANSPORTER 1-RELATED"/>
    <property type="match status" value="1"/>
</dbReference>
<keyword evidence="5 6" id="KW-0472">Membrane</keyword>
<evidence type="ECO:0000313" key="10">
    <source>
        <dbReference type="Proteomes" id="UP000001037"/>
    </source>
</evidence>